<dbReference type="InterPro" id="IPR002105">
    <property type="entry name" value="Dockerin_1_rpt"/>
</dbReference>
<dbReference type="InterPro" id="IPR032675">
    <property type="entry name" value="LRR_dom_sf"/>
</dbReference>
<dbReference type="InterPro" id="IPR026906">
    <property type="entry name" value="LRR_5"/>
</dbReference>
<protein>
    <submittedName>
        <fullName evidence="3">Leucine-rich repeat protein</fullName>
    </submittedName>
</protein>
<dbReference type="PANTHER" id="PTHR45661:SF3">
    <property type="entry name" value="IG-LIKE DOMAIN-CONTAINING PROTEIN"/>
    <property type="match status" value="1"/>
</dbReference>
<accession>A0ABR7HLX2</accession>
<feature type="domain" description="Dockerin" evidence="2">
    <location>
        <begin position="596"/>
        <end position="664"/>
    </location>
</feature>
<feature type="chain" id="PRO_5046541202" evidence="1">
    <location>
        <begin position="31"/>
        <end position="664"/>
    </location>
</feature>
<dbReference type="Gene3D" id="1.10.1330.10">
    <property type="entry name" value="Dockerin domain"/>
    <property type="match status" value="1"/>
</dbReference>
<dbReference type="Gene3D" id="3.80.10.10">
    <property type="entry name" value="Ribonuclease Inhibitor"/>
    <property type="match status" value="4"/>
</dbReference>
<dbReference type="InterPro" id="IPR018247">
    <property type="entry name" value="EF_Hand_1_Ca_BS"/>
</dbReference>
<dbReference type="SUPFAM" id="SSF63446">
    <property type="entry name" value="Type I dockerin domain"/>
    <property type="match status" value="1"/>
</dbReference>
<dbReference type="InterPro" id="IPR036439">
    <property type="entry name" value="Dockerin_dom_sf"/>
</dbReference>
<gene>
    <name evidence="3" type="ORF">H8R91_08115</name>
</gene>
<dbReference type="CDD" id="cd14256">
    <property type="entry name" value="Dockerin_I"/>
    <property type="match status" value="1"/>
</dbReference>
<sequence>MKKSLKVMSVFMSAILTLGSLGAVSLTAGAQESIGTVTKITSGDFVYTVEDNVATIVDYTGSANALVIPQTIDGRKIVRIGDYALSKKAKLNSVVVPESVESIGSSAFEDSVDLKKVTLPDGVTKIGPSAFYGCSKLTTVNIPAKLEEIDDYTFSGCTQLTDIKLSESVTYVGESAFEGCSNLNSVTLSENTETIGDCAFYECDSLYSINLENVSQIGAGAFVYCANLDDIDLTNCSLIGENAFSVCQSLINIKFPDSIYSIPQTAFEYTLWEQSAPDGVLYAGDFAYKIIGDFTDSTLTFKDDTYAINDDFLSYNEYVKKINLPDSLTSIGVSAFESCSNLKEITIPNRCSVQAMAFYDCSSLTDINYNETAVWTAPSAFVETAWYNSQPDGIVYHGKSACAYKGDFKANETIKDGTVVVADGLFYGDEELTSIDIADSVENIGSMAFEECINLREVKLPKSLYTICEETFYGCESLESITLPDVVNIGESAFAHCISLKNIVIPESVEFGIDDSAFLNCTSLQKVTVNGNIQQIGSAVFMNCENLKSINIPKSVESIGNDVFEFCDNVTIKCYENSYAHEYAKTNGINYSLIFDEREFGDINNDGKVDVNDVTHLQRYIAGFTDESGAPIIPDSDLGYADITDEGTIDSRDVTALQMILTNK</sequence>
<dbReference type="PROSITE" id="PS51766">
    <property type="entry name" value="DOCKERIN"/>
    <property type="match status" value="1"/>
</dbReference>
<dbReference type="InterPro" id="IPR053139">
    <property type="entry name" value="Surface_bspA-like"/>
</dbReference>
<keyword evidence="4" id="KW-1185">Reference proteome</keyword>
<organism evidence="3 4">
    <name type="scientific">Ruminococcus intestinalis</name>
    <dbReference type="NCBI Taxonomy" id="2763066"/>
    <lineage>
        <taxon>Bacteria</taxon>
        <taxon>Bacillati</taxon>
        <taxon>Bacillota</taxon>
        <taxon>Clostridia</taxon>
        <taxon>Eubacteriales</taxon>
        <taxon>Oscillospiraceae</taxon>
        <taxon>Ruminococcus</taxon>
    </lineage>
</organism>
<evidence type="ECO:0000259" key="2">
    <source>
        <dbReference type="PROSITE" id="PS51766"/>
    </source>
</evidence>
<dbReference type="PANTHER" id="PTHR45661">
    <property type="entry name" value="SURFACE ANTIGEN"/>
    <property type="match status" value="1"/>
</dbReference>
<evidence type="ECO:0000313" key="3">
    <source>
        <dbReference type="EMBL" id="MBC5728482.1"/>
    </source>
</evidence>
<name>A0ABR7HLX2_9FIRM</name>
<reference evidence="3 4" key="1">
    <citation type="submission" date="2020-08" db="EMBL/GenBank/DDBJ databases">
        <title>Genome public.</title>
        <authorList>
            <person name="Liu C."/>
            <person name="Sun Q."/>
        </authorList>
    </citation>
    <scope>NUCLEOTIDE SEQUENCE [LARGE SCALE GENOMIC DNA]</scope>
    <source>
        <strain evidence="3 4">NSJ-71</strain>
    </source>
</reference>
<dbReference type="Pfam" id="PF00404">
    <property type="entry name" value="Dockerin_1"/>
    <property type="match status" value="1"/>
</dbReference>
<dbReference type="RefSeq" id="WP_186935590.1">
    <property type="nucleotide sequence ID" value="NZ_JACOPS010000003.1"/>
</dbReference>
<dbReference type="Proteomes" id="UP000636755">
    <property type="component" value="Unassembled WGS sequence"/>
</dbReference>
<dbReference type="EMBL" id="JACOPS010000003">
    <property type="protein sequence ID" value="MBC5728482.1"/>
    <property type="molecule type" value="Genomic_DNA"/>
</dbReference>
<dbReference type="PROSITE" id="PS00018">
    <property type="entry name" value="EF_HAND_1"/>
    <property type="match status" value="1"/>
</dbReference>
<dbReference type="InterPro" id="IPR016134">
    <property type="entry name" value="Dockerin_dom"/>
</dbReference>
<dbReference type="SUPFAM" id="SSF52058">
    <property type="entry name" value="L domain-like"/>
    <property type="match status" value="3"/>
</dbReference>
<evidence type="ECO:0000256" key="1">
    <source>
        <dbReference type="SAM" id="SignalP"/>
    </source>
</evidence>
<feature type="signal peptide" evidence="1">
    <location>
        <begin position="1"/>
        <end position="30"/>
    </location>
</feature>
<dbReference type="Pfam" id="PF13306">
    <property type="entry name" value="LRR_5"/>
    <property type="match status" value="3"/>
</dbReference>
<keyword evidence="1" id="KW-0732">Signal</keyword>
<proteinExistence type="predicted"/>
<comment type="caution">
    <text evidence="3">The sequence shown here is derived from an EMBL/GenBank/DDBJ whole genome shotgun (WGS) entry which is preliminary data.</text>
</comment>
<evidence type="ECO:0000313" key="4">
    <source>
        <dbReference type="Proteomes" id="UP000636755"/>
    </source>
</evidence>